<keyword evidence="4" id="KW-1185">Reference proteome</keyword>
<dbReference type="SUPFAM" id="SSF143120">
    <property type="entry name" value="YefM-like"/>
    <property type="match status" value="1"/>
</dbReference>
<dbReference type="OrthoDB" id="7069202at2"/>
<gene>
    <name evidence="3" type="ORF">FRUB_02793</name>
</gene>
<evidence type="ECO:0000256" key="2">
    <source>
        <dbReference type="RuleBase" id="RU362080"/>
    </source>
</evidence>
<dbReference type="AlphaFoldDB" id="A0A225DU92"/>
<reference evidence="4" key="1">
    <citation type="submission" date="2017-06" db="EMBL/GenBank/DDBJ databases">
        <title>Genome analysis of Fimbriiglobus ruber SP5, the first member of the order Planctomycetales with confirmed chitinolytic capability.</title>
        <authorList>
            <person name="Ravin N.V."/>
            <person name="Rakitin A.L."/>
            <person name="Ivanova A.A."/>
            <person name="Beletsky A.V."/>
            <person name="Kulichevskaya I.S."/>
            <person name="Mardanov A.V."/>
            <person name="Dedysh S.N."/>
        </authorList>
    </citation>
    <scope>NUCLEOTIDE SEQUENCE [LARGE SCALE GENOMIC DNA]</scope>
    <source>
        <strain evidence="4">SP5</strain>
    </source>
</reference>
<dbReference type="RefSeq" id="WP_088254080.1">
    <property type="nucleotide sequence ID" value="NZ_NIDE01000004.1"/>
</dbReference>
<accession>A0A225DU92</accession>
<organism evidence="3 4">
    <name type="scientific">Fimbriiglobus ruber</name>
    <dbReference type="NCBI Taxonomy" id="1908690"/>
    <lineage>
        <taxon>Bacteria</taxon>
        <taxon>Pseudomonadati</taxon>
        <taxon>Planctomycetota</taxon>
        <taxon>Planctomycetia</taxon>
        <taxon>Gemmatales</taxon>
        <taxon>Gemmataceae</taxon>
        <taxon>Fimbriiglobus</taxon>
    </lineage>
</organism>
<evidence type="ECO:0000313" key="3">
    <source>
        <dbReference type="EMBL" id="OWK43194.1"/>
    </source>
</evidence>
<dbReference type="InterPro" id="IPR051405">
    <property type="entry name" value="phD/YefM_antitoxin"/>
</dbReference>
<comment type="caution">
    <text evidence="3">The sequence shown here is derived from an EMBL/GenBank/DDBJ whole genome shotgun (WGS) entry which is preliminary data.</text>
</comment>
<dbReference type="InterPro" id="IPR036165">
    <property type="entry name" value="YefM-like_sf"/>
</dbReference>
<dbReference type="InterPro" id="IPR006442">
    <property type="entry name" value="Antitoxin_Phd/YefM"/>
</dbReference>
<dbReference type="EMBL" id="NIDE01000004">
    <property type="protein sequence ID" value="OWK43194.1"/>
    <property type="molecule type" value="Genomic_DNA"/>
</dbReference>
<dbReference type="PANTHER" id="PTHR33713">
    <property type="entry name" value="ANTITOXIN YAFN-RELATED"/>
    <property type="match status" value="1"/>
</dbReference>
<name>A0A225DU92_9BACT</name>
<protein>
    <recommendedName>
        <fullName evidence="2">Antitoxin</fullName>
    </recommendedName>
</protein>
<sequence length="99" mass="10804">MLENANDTVSLSTFKRDTSKVAEQLRKTGRPVVLTVNGKAEMVVQDAAAYQRLVTLAEQAEMYSFLRAGKVEVDAGRTLPALEALDAIAKKHKLTGKKT</sequence>
<dbReference type="PANTHER" id="PTHR33713:SF10">
    <property type="entry name" value="ANTITOXIN YAFN"/>
    <property type="match status" value="1"/>
</dbReference>
<dbReference type="Proteomes" id="UP000214646">
    <property type="component" value="Unassembled WGS sequence"/>
</dbReference>
<dbReference type="Pfam" id="PF02604">
    <property type="entry name" value="PhdYeFM_antitox"/>
    <property type="match status" value="1"/>
</dbReference>
<proteinExistence type="inferred from homology"/>
<comment type="function">
    <text evidence="2">Antitoxin component of a type II toxin-antitoxin (TA) system.</text>
</comment>
<evidence type="ECO:0000256" key="1">
    <source>
        <dbReference type="ARBA" id="ARBA00009981"/>
    </source>
</evidence>
<evidence type="ECO:0000313" key="4">
    <source>
        <dbReference type="Proteomes" id="UP000214646"/>
    </source>
</evidence>
<dbReference type="Gene3D" id="3.40.1620.10">
    <property type="entry name" value="YefM-like domain"/>
    <property type="match status" value="1"/>
</dbReference>
<comment type="similarity">
    <text evidence="1 2">Belongs to the phD/YefM antitoxin family.</text>
</comment>
<dbReference type="NCBIfam" id="TIGR01552">
    <property type="entry name" value="phd_fam"/>
    <property type="match status" value="1"/>
</dbReference>